<dbReference type="PANTHER" id="PTHR46644:SF2">
    <property type="entry name" value="DNA REPAIR PROTEIN XRCC2"/>
    <property type="match status" value="1"/>
</dbReference>
<dbReference type="InterPro" id="IPR027417">
    <property type="entry name" value="P-loop_NTPase"/>
</dbReference>
<sequence>MHPTHRERLSQVSAESGLDFIAHLDDDILHSPVSVNQGLLPYHQPRQTQIHKPHNLSHNPSATPAPTAPPPQGTTKLDLDGIDQILSRYGLLRPGDILDLHGPTGSGKTHFLYAIIISTILPKFWRHSKSYPAIPLLGKARSVVFFDLDQGFDVKRVKDLLCLQIKHRVRQFLDSTNNKDRNNDVTDSNTTNSDDTSTTATSGTKEIDIESPTFLAKIDQLAISCLRNVHIFRPQDTISTIVLLRTLETYLFQQTTPTPIPSTTAAAAIPAIRIFDSRLPLDLLLARQSPNKPYPHHVPPLRRTSTPRHPLGTHLYHYQLAPRQFLLIVINWHFGFCEHR</sequence>
<protein>
    <recommendedName>
        <fullName evidence="4">DNA recombination and repair protein Rad51-like C-terminal domain-containing protein</fullName>
    </recommendedName>
</protein>
<dbReference type="Proteomes" id="UP000078512">
    <property type="component" value="Unassembled WGS sequence"/>
</dbReference>
<name>A0A197K2S6_9FUNG</name>
<organism evidence="2 3">
    <name type="scientific">Linnemannia elongata AG-77</name>
    <dbReference type="NCBI Taxonomy" id="1314771"/>
    <lineage>
        <taxon>Eukaryota</taxon>
        <taxon>Fungi</taxon>
        <taxon>Fungi incertae sedis</taxon>
        <taxon>Mucoromycota</taxon>
        <taxon>Mortierellomycotina</taxon>
        <taxon>Mortierellomycetes</taxon>
        <taxon>Mortierellales</taxon>
        <taxon>Mortierellaceae</taxon>
        <taxon>Linnemannia</taxon>
    </lineage>
</organism>
<dbReference type="SUPFAM" id="SSF52540">
    <property type="entry name" value="P-loop containing nucleoside triphosphate hydrolases"/>
    <property type="match status" value="1"/>
</dbReference>
<dbReference type="GO" id="GO:0005815">
    <property type="term" value="C:microtubule organizing center"/>
    <property type="evidence" value="ECO:0007669"/>
    <property type="project" value="TreeGrafter"/>
</dbReference>
<keyword evidence="3" id="KW-1185">Reference proteome</keyword>
<feature type="region of interest" description="Disordered" evidence="1">
    <location>
        <begin position="50"/>
        <end position="77"/>
    </location>
</feature>
<dbReference type="EMBL" id="KV442033">
    <property type="protein sequence ID" value="OAQ30754.1"/>
    <property type="molecule type" value="Genomic_DNA"/>
</dbReference>
<accession>A0A197K2S6</accession>
<dbReference type="InterPro" id="IPR030547">
    <property type="entry name" value="XRCC2"/>
</dbReference>
<evidence type="ECO:0000313" key="3">
    <source>
        <dbReference type="Proteomes" id="UP000078512"/>
    </source>
</evidence>
<gene>
    <name evidence="2" type="ORF">K457DRAFT_422874</name>
</gene>
<evidence type="ECO:0008006" key="4">
    <source>
        <dbReference type="Google" id="ProtNLM"/>
    </source>
</evidence>
<evidence type="ECO:0000256" key="1">
    <source>
        <dbReference type="SAM" id="MobiDB-lite"/>
    </source>
</evidence>
<dbReference type="OrthoDB" id="420422at2759"/>
<dbReference type="GO" id="GO:0000400">
    <property type="term" value="F:four-way junction DNA binding"/>
    <property type="evidence" value="ECO:0007669"/>
    <property type="project" value="TreeGrafter"/>
</dbReference>
<dbReference type="GO" id="GO:0042148">
    <property type="term" value="P:DNA strand invasion"/>
    <property type="evidence" value="ECO:0007669"/>
    <property type="project" value="TreeGrafter"/>
</dbReference>
<feature type="region of interest" description="Disordered" evidence="1">
    <location>
        <begin position="176"/>
        <end position="203"/>
    </location>
</feature>
<proteinExistence type="predicted"/>
<evidence type="ECO:0000313" key="2">
    <source>
        <dbReference type="EMBL" id="OAQ30754.1"/>
    </source>
</evidence>
<dbReference type="PANTHER" id="PTHR46644">
    <property type="entry name" value="DNA REPAIR PROTEIN XRCC2"/>
    <property type="match status" value="1"/>
</dbReference>
<feature type="compositionally biased region" description="Low complexity" evidence="1">
    <location>
        <begin position="185"/>
        <end position="203"/>
    </location>
</feature>
<dbReference type="GO" id="GO:0005657">
    <property type="term" value="C:replication fork"/>
    <property type="evidence" value="ECO:0007669"/>
    <property type="project" value="InterPro"/>
</dbReference>
<dbReference type="GO" id="GO:0000724">
    <property type="term" value="P:double-strand break repair via homologous recombination"/>
    <property type="evidence" value="ECO:0007669"/>
    <property type="project" value="InterPro"/>
</dbReference>
<reference evidence="2 3" key="1">
    <citation type="submission" date="2016-05" db="EMBL/GenBank/DDBJ databases">
        <title>Genome sequencing reveals origins of a unique bacterial endosymbiosis in the earliest lineages of terrestrial Fungi.</title>
        <authorList>
            <consortium name="DOE Joint Genome Institute"/>
            <person name="Uehling J."/>
            <person name="Gryganskyi A."/>
            <person name="Hameed K."/>
            <person name="Tschaplinski T."/>
            <person name="Misztal P."/>
            <person name="Wu S."/>
            <person name="Desiro A."/>
            <person name="Vande Pol N."/>
            <person name="Du Z.-Y."/>
            <person name="Zienkiewicz A."/>
            <person name="Zienkiewicz K."/>
            <person name="Morin E."/>
            <person name="Tisserant E."/>
            <person name="Splivallo R."/>
            <person name="Hainaut M."/>
            <person name="Henrissat B."/>
            <person name="Ohm R."/>
            <person name="Kuo A."/>
            <person name="Yan J."/>
            <person name="Lipzen A."/>
            <person name="Nolan M."/>
            <person name="Labutti K."/>
            <person name="Barry K."/>
            <person name="Goldstein A."/>
            <person name="Labbe J."/>
            <person name="Schadt C."/>
            <person name="Tuskan G."/>
            <person name="Grigoriev I."/>
            <person name="Martin F."/>
            <person name="Vilgalys R."/>
            <person name="Bonito G."/>
        </authorList>
    </citation>
    <scope>NUCLEOTIDE SEQUENCE [LARGE SCALE GENOMIC DNA]</scope>
    <source>
        <strain evidence="2 3">AG-77</strain>
    </source>
</reference>
<dbReference type="Gene3D" id="3.40.50.300">
    <property type="entry name" value="P-loop containing nucleotide triphosphate hydrolases"/>
    <property type="match status" value="1"/>
</dbReference>
<dbReference type="AlphaFoldDB" id="A0A197K2S6"/>
<dbReference type="STRING" id="1314771.A0A197K2S6"/>
<dbReference type="GO" id="GO:0033063">
    <property type="term" value="C:Rad51B-Rad51C-Rad51D-XRCC2 complex"/>
    <property type="evidence" value="ECO:0007669"/>
    <property type="project" value="InterPro"/>
</dbReference>